<feature type="transmembrane region" description="Helical" evidence="7">
    <location>
        <begin position="52"/>
        <end position="73"/>
    </location>
</feature>
<feature type="transmembrane region" description="Helical" evidence="7">
    <location>
        <begin position="355"/>
        <end position="373"/>
    </location>
</feature>
<dbReference type="Gene3D" id="3.40.50.720">
    <property type="entry name" value="NAD(P)-binding Rossmann-like Domain"/>
    <property type="match status" value="1"/>
</dbReference>
<dbReference type="SUPFAM" id="SSF51735">
    <property type="entry name" value="NAD(P)-binding Rossmann-fold domains"/>
    <property type="match status" value="1"/>
</dbReference>
<dbReference type="InterPro" id="IPR036291">
    <property type="entry name" value="NAD(P)-bd_dom_sf"/>
</dbReference>
<feature type="transmembrane region" description="Helical" evidence="7">
    <location>
        <begin position="176"/>
        <end position="196"/>
    </location>
</feature>
<feature type="transmembrane region" description="Helical" evidence="7">
    <location>
        <begin position="6"/>
        <end position="22"/>
    </location>
</feature>
<evidence type="ECO:0000256" key="4">
    <source>
        <dbReference type="ARBA" id="ARBA00022692"/>
    </source>
</evidence>
<evidence type="ECO:0000256" key="7">
    <source>
        <dbReference type="SAM" id="Phobius"/>
    </source>
</evidence>
<dbReference type="GO" id="GO:0016020">
    <property type="term" value="C:membrane"/>
    <property type="evidence" value="ECO:0007669"/>
    <property type="project" value="UniProtKB-SubCell"/>
</dbReference>
<protein>
    <recommendedName>
        <fullName evidence="8">RCK N-terminal domain-containing protein</fullName>
    </recommendedName>
</protein>
<keyword evidence="4 7" id="KW-0812">Transmembrane</keyword>
<comment type="similarity">
    <text evidence="2">Belongs to the monovalent cation:proton antiporter 2 (CPA2) transporter (TC 2.A.37) family.</text>
</comment>
<feature type="transmembrane region" description="Helical" evidence="7">
    <location>
        <begin position="85"/>
        <end position="109"/>
    </location>
</feature>
<evidence type="ECO:0000313" key="10">
    <source>
        <dbReference type="Proteomes" id="UP000178336"/>
    </source>
</evidence>
<keyword evidence="3" id="KW-0813">Transport</keyword>
<dbReference type="InterPro" id="IPR006153">
    <property type="entry name" value="Cation/H_exchanger_TM"/>
</dbReference>
<evidence type="ECO:0000256" key="3">
    <source>
        <dbReference type="ARBA" id="ARBA00022448"/>
    </source>
</evidence>
<evidence type="ECO:0000313" key="9">
    <source>
        <dbReference type="EMBL" id="OGD94688.1"/>
    </source>
</evidence>
<feature type="transmembrane region" description="Helical" evidence="7">
    <location>
        <begin position="115"/>
        <end position="134"/>
    </location>
</feature>
<accession>A0A1F5GS63</accession>
<keyword evidence="5 7" id="KW-1133">Transmembrane helix</keyword>
<dbReference type="InterPro" id="IPR003148">
    <property type="entry name" value="RCK_N"/>
</dbReference>
<evidence type="ECO:0000256" key="6">
    <source>
        <dbReference type="ARBA" id="ARBA00023136"/>
    </source>
</evidence>
<reference evidence="9 10" key="1">
    <citation type="journal article" date="2016" name="Nat. Commun.">
        <title>Thousands of microbial genomes shed light on interconnected biogeochemical processes in an aquifer system.</title>
        <authorList>
            <person name="Anantharaman K."/>
            <person name="Brown C.T."/>
            <person name="Hug L.A."/>
            <person name="Sharon I."/>
            <person name="Castelle C.J."/>
            <person name="Probst A.J."/>
            <person name="Thomas B.C."/>
            <person name="Singh A."/>
            <person name="Wilkins M.J."/>
            <person name="Karaoz U."/>
            <person name="Brodie E.L."/>
            <person name="Williams K.H."/>
            <person name="Hubbard S.S."/>
            <person name="Banfield J.F."/>
        </authorList>
    </citation>
    <scope>NUCLEOTIDE SEQUENCE [LARGE SCALE GENOMIC DNA]</scope>
</reference>
<keyword evidence="6 7" id="KW-0472">Membrane</keyword>
<dbReference type="Pfam" id="PF02254">
    <property type="entry name" value="TrkA_N"/>
    <property type="match status" value="1"/>
</dbReference>
<dbReference type="PROSITE" id="PS51201">
    <property type="entry name" value="RCK_N"/>
    <property type="match status" value="1"/>
</dbReference>
<organism evidence="9 10">
    <name type="scientific">Candidatus Curtissbacteria bacterium RIFCSPLOWO2_01_FULL_37_9</name>
    <dbReference type="NCBI Taxonomy" id="1797724"/>
    <lineage>
        <taxon>Bacteria</taxon>
        <taxon>Candidatus Curtissiibacteriota</taxon>
    </lineage>
</organism>
<dbReference type="GO" id="GO:0015297">
    <property type="term" value="F:antiporter activity"/>
    <property type="evidence" value="ECO:0007669"/>
    <property type="project" value="InterPro"/>
</dbReference>
<dbReference type="InterPro" id="IPR038770">
    <property type="entry name" value="Na+/solute_symporter_sf"/>
</dbReference>
<evidence type="ECO:0000256" key="5">
    <source>
        <dbReference type="ARBA" id="ARBA00022989"/>
    </source>
</evidence>
<dbReference type="Proteomes" id="UP000178336">
    <property type="component" value="Unassembled WGS sequence"/>
</dbReference>
<proteinExistence type="inferred from homology"/>
<feature type="transmembrane region" description="Helical" evidence="7">
    <location>
        <begin position="29"/>
        <end position="46"/>
    </location>
</feature>
<name>A0A1F5GS63_9BACT</name>
<evidence type="ECO:0000256" key="1">
    <source>
        <dbReference type="ARBA" id="ARBA00004141"/>
    </source>
</evidence>
<dbReference type="PANTHER" id="PTHR42751:SF3">
    <property type="entry name" value="SODIUM_GLUTAMATE SYMPORTER"/>
    <property type="match status" value="1"/>
</dbReference>
<comment type="subcellular location">
    <subcellularLocation>
        <location evidence="1">Membrane</location>
        <topology evidence="1">Multi-pass membrane protein</topology>
    </subcellularLocation>
</comment>
<gene>
    <name evidence="9" type="ORF">A3A48_02350</name>
</gene>
<dbReference type="GO" id="GO:0006813">
    <property type="term" value="P:potassium ion transport"/>
    <property type="evidence" value="ECO:0007669"/>
    <property type="project" value="InterPro"/>
</dbReference>
<dbReference type="EMBL" id="MFBN01000043">
    <property type="protein sequence ID" value="OGD94688.1"/>
    <property type="molecule type" value="Genomic_DNA"/>
</dbReference>
<comment type="caution">
    <text evidence="9">The sequence shown here is derived from an EMBL/GenBank/DDBJ whole genome shotgun (WGS) entry which is preliminary data.</text>
</comment>
<dbReference type="PANTHER" id="PTHR42751">
    <property type="entry name" value="SODIUM/HYDROGEN EXCHANGER FAMILY/TRKA DOMAIN PROTEIN"/>
    <property type="match status" value="1"/>
</dbReference>
<sequence>MENLFFQLATVLVLASIFGIIARLFKQPLIIAYIFTGIVISVFAVFKSFDRAFLDILANFGIAFLLFLVGIELKIEDLKYVGKAAIFTGFGQIFFTALVGFIIVSALGFPVVPAMYIAIALTFSSTVIIVKLLTEKHDLQSLYGKIAVGFLLIQDFVAVLALMFLSGFSVGKTPHIGDIMLIFVKGFFLFIFTYIVSKTILKYVLKLTSTSVELLFISAIAWAFLMAAFAQRIGFSIAIGAFLAGIAIASSPYRIQISARVKPLRDFFIVIFFILLGASMSIGASGVQISHMIILSLFILIGNPLIVLAIMLPLGFRNRTSFLTSVTVAQISEFSLILMAVGYEIGHLTTEMVSLVSGVGIITITLSSYLILYGERIYKFIQKPFTKLFPEKARDPYVLHRELLKDHVILIGAEQMGSDILEFLKSKVADREQIVVVDFNPEIINSIRAAGFNAVFGDISDPEVLEELELGRAKLIIITDPDLLDSALLIKFAKDKNYKGPYVASSYWLHDAIKLYETGADYVVVPETVGGKHISRLLAENWEDLNNIKKQKSKHFEQLLSHKIF</sequence>
<dbReference type="AlphaFoldDB" id="A0A1F5GS63"/>
<dbReference type="GO" id="GO:1902600">
    <property type="term" value="P:proton transmembrane transport"/>
    <property type="evidence" value="ECO:0007669"/>
    <property type="project" value="InterPro"/>
</dbReference>
<dbReference type="Gene3D" id="1.20.1530.20">
    <property type="match status" value="1"/>
</dbReference>
<feature type="transmembrane region" description="Helical" evidence="7">
    <location>
        <begin position="293"/>
        <end position="315"/>
    </location>
</feature>
<feature type="transmembrane region" description="Helical" evidence="7">
    <location>
        <begin position="322"/>
        <end position="343"/>
    </location>
</feature>
<dbReference type="Pfam" id="PF00999">
    <property type="entry name" value="Na_H_Exchanger"/>
    <property type="match status" value="1"/>
</dbReference>
<feature type="transmembrane region" description="Helical" evidence="7">
    <location>
        <begin position="203"/>
        <end position="227"/>
    </location>
</feature>
<feature type="transmembrane region" description="Helical" evidence="7">
    <location>
        <begin position="146"/>
        <end position="170"/>
    </location>
</feature>
<evidence type="ECO:0000259" key="8">
    <source>
        <dbReference type="PROSITE" id="PS51201"/>
    </source>
</evidence>
<feature type="transmembrane region" description="Helical" evidence="7">
    <location>
        <begin position="233"/>
        <end position="255"/>
    </location>
</feature>
<evidence type="ECO:0000256" key="2">
    <source>
        <dbReference type="ARBA" id="ARBA00005551"/>
    </source>
</evidence>
<dbReference type="STRING" id="1797724.A3A48_02350"/>
<feature type="domain" description="RCK N-terminal" evidence="8">
    <location>
        <begin position="405"/>
        <end position="525"/>
    </location>
</feature>
<feature type="transmembrane region" description="Helical" evidence="7">
    <location>
        <begin position="267"/>
        <end position="287"/>
    </location>
</feature>